<accession>A0A2T6ZJY4</accession>
<name>A0A2T6ZJY4_TUBBO</name>
<reference evidence="2 3" key="1">
    <citation type="submission" date="2017-04" db="EMBL/GenBank/DDBJ databases">
        <title>Draft genome sequence of Tuber borchii Vittad., a whitish edible truffle.</title>
        <authorList>
            <consortium name="DOE Joint Genome Institute"/>
            <person name="Murat C."/>
            <person name="Kuo A."/>
            <person name="Barry K.W."/>
            <person name="Clum A."/>
            <person name="Dockter R.B."/>
            <person name="Fauchery L."/>
            <person name="Iotti M."/>
            <person name="Kohler A."/>
            <person name="Labutti K."/>
            <person name="Lindquist E.A."/>
            <person name="Lipzen A."/>
            <person name="Ohm R.A."/>
            <person name="Wang M."/>
            <person name="Grigoriev I.V."/>
            <person name="Zambonelli A."/>
            <person name="Martin F.M."/>
        </authorList>
    </citation>
    <scope>NUCLEOTIDE SEQUENCE [LARGE SCALE GENOMIC DNA]</scope>
    <source>
        <strain evidence="2 3">Tbo3840</strain>
    </source>
</reference>
<organism evidence="2 3">
    <name type="scientific">Tuber borchii</name>
    <name type="common">White truffle</name>
    <dbReference type="NCBI Taxonomy" id="42251"/>
    <lineage>
        <taxon>Eukaryota</taxon>
        <taxon>Fungi</taxon>
        <taxon>Dikarya</taxon>
        <taxon>Ascomycota</taxon>
        <taxon>Pezizomycotina</taxon>
        <taxon>Pezizomycetes</taxon>
        <taxon>Pezizales</taxon>
        <taxon>Tuberaceae</taxon>
        <taxon>Tuber</taxon>
    </lineage>
</organism>
<gene>
    <name evidence="2" type="ORF">B9Z19DRAFT_1130733</name>
</gene>
<keyword evidence="3" id="KW-1185">Reference proteome</keyword>
<feature type="compositionally biased region" description="Low complexity" evidence="1">
    <location>
        <begin position="412"/>
        <end position="422"/>
    </location>
</feature>
<evidence type="ECO:0000313" key="3">
    <source>
        <dbReference type="Proteomes" id="UP000244722"/>
    </source>
</evidence>
<evidence type="ECO:0000313" key="2">
    <source>
        <dbReference type="EMBL" id="PUU75809.1"/>
    </source>
</evidence>
<evidence type="ECO:0000256" key="1">
    <source>
        <dbReference type="SAM" id="MobiDB-lite"/>
    </source>
</evidence>
<dbReference type="EMBL" id="NESQ01000214">
    <property type="protein sequence ID" value="PUU75809.1"/>
    <property type="molecule type" value="Genomic_DNA"/>
</dbReference>
<dbReference type="OrthoDB" id="4156714at2759"/>
<feature type="compositionally biased region" description="Basic and acidic residues" evidence="1">
    <location>
        <begin position="424"/>
        <end position="440"/>
    </location>
</feature>
<comment type="caution">
    <text evidence="2">The sequence shown here is derived from an EMBL/GenBank/DDBJ whole genome shotgun (WGS) entry which is preliminary data.</text>
</comment>
<sequence>MDRQLDPASDEQKGGIPGVHLNCHEDAWSLHLKARAAEENTFKKPIKYNGTSDAVRAKVAEEKRRLCEANRHLLRDKANHETLATELKGTIANLSHQLEESERIRDAQMGELKRFQTQEYERSRGIARESHEAISSQFQEIFRRCSDWARDYFNIKIVDFHISKFPEFKRELEEVSWDNSDWSSKELFKASHLVQAVLGNMICREIFSSPFWGTPLDFHRQFEDMYWMKNRIDRAEAQRWRASSLQTLHSCTRWPFSGQEFYRLKSCKEQLATDIVRNIEEVLRPITTAHYPSLSTRELSAQSTRLHGIVKHAQALGEKMSMQSSKLEIFSKSWFNNTNRLFIANDSRVKSRLGDEDYDPQDLLRVDLVLSPGFLKYGNDNAENIDDWSVWTPAIVEIYDPARPSPPPPSRPHTAPSRTPRAFSSRDSEELPREMQKKEVASLSTTTEQGHHEDEEFEEVL</sequence>
<feature type="region of interest" description="Disordered" evidence="1">
    <location>
        <begin position="401"/>
        <end position="461"/>
    </location>
</feature>
<dbReference type="Proteomes" id="UP000244722">
    <property type="component" value="Unassembled WGS sequence"/>
</dbReference>
<dbReference type="AlphaFoldDB" id="A0A2T6ZJY4"/>
<protein>
    <submittedName>
        <fullName evidence="2">Uncharacterized protein</fullName>
    </submittedName>
</protein>
<proteinExistence type="predicted"/>